<evidence type="ECO:0000256" key="1">
    <source>
        <dbReference type="ARBA" id="ARBA00012552"/>
    </source>
</evidence>
<dbReference type="eggNOG" id="KOG0334">
    <property type="taxonomic scope" value="Eukaryota"/>
</dbReference>
<name>B7FSK1_PHATC</name>
<dbReference type="PROSITE" id="PS00039">
    <property type="entry name" value="DEAD_ATP_HELICASE"/>
    <property type="match status" value="1"/>
</dbReference>
<sequence length="595" mass="65121">MAGRDVIGIAKTGSGKTLAYVLPLLRHMDAQPDLGPHESGPLGLILAPARELAYQIHVVCKNMAKPLGYKSTAVYGGAGVAEQIADLKRGTHIVTATPGRLIDILTMQSGKILSLQRVTYVVMDEADRMYDMGFAPQISAILAAVRPDRQTVLFSATFPKAVESLARKSLQYPVEVMVGGRSVASDSVTQYAERVEEDEKFLRLLQVLGEQVEGTKKVIVFVDTQVRADNLFEQLLRNGYSTLSLHGGKEQEDRDSTISDFKRKDGPNVLVATGVAGRGLDVGSCTCVINFSAPNHLEAYVHQVGRTGRAGNRGVAYTFVSSTDEAKFAPNVVRAMSEAGQGDNISPELRQLSDEFQAKVEKGEARYAGSGFKGKGYTYDSTELSEAQKMARLEKRQALLEAGLLDPDEEDPYANDTNDSHLKNDSASSSTQMKKVAGIEMEIPDTLTPEILALPGMKEALLRKAGIILPTAGNEGEAATEPLLGPVRMGDNHWLREFEINEYPREARWKVTQKDTTSRLQEEFRTAVTLKGTYFGPGKEPKDDERKLYLHLEATSDRMLQDCVQEIQRLLNEETLRVSAKQGVGGGSHKYNVLA</sequence>
<dbReference type="SUPFAM" id="SSF52540">
    <property type="entry name" value="P-loop containing nucleoside triphosphate hydrolases"/>
    <property type="match status" value="1"/>
</dbReference>
<dbReference type="InterPro" id="IPR011545">
    <property type="entry name" value="DEAD/DEAH_box_helicase_dom"/>
</dbReference>
<dbReference type="GO" id="GO:0005524">
    <property type="term" value="F:ATP binding"/>
    <property type="evidence" value="ECO:0007669"/>
    <property type="project" value="UniProtKB-KW"/>
</dbReference>
<evidence type="ECO:0000256" key="2">
    <source>
        <dbReference type="ARBA" id="ARBA00022741"/>
    </source>
</evidence>
<dbReference type="PROSITE" id="PS51194">
    <property type="entry name" value="HELICASE_CTER"/>
    <property type="match status" value="1"/>
</dbReference>
<dbReference type="EMBL" id="CM000606">
    <property type="protein sequence ID" value="EEC50492.1"/>
    <property type="molecule type" value="Genomic_DNA"/>
</dbReference>
<dbReference type="SMART" id="SM00487">
    <property type="entry name" value="DEXDc"/>
    <property type="match status" value="1"/>
</dbReference>
<dbReference type="Pfam" id="PF00271">
    <property type="entry name" value="Helicase_C"/>
    <property type="match status" value="1"/>
</dbReference>
<dbReference type="InterPro" id="IPR027417">
    <property type="entry name" value="P-loop_NTPase"/>
</dbReference>
<dbReference type="Gene3D" id="3.40.50.300">
    <property type="entry name" value="P-loop containing nucleotide triphosphate hydrolases"/>
    <property type="match status" value="2"/>
</dbReference>
<dbReference type="InParanoid" id="B7FSK1"/>
<dbReference type="SMART" id="SM00490">
    <property type="entry name" value="HELICc"/>
    <property type="match status" value="1"/>
</dbReference>
<evidence type="ECO:0000256" key="4">
    <source>
        <dbReference type="ARBA" id="ARBA00022806"/>
    </source>
</evidence>
<gene>
    <name evidence="11" type="primary">helicase_4</name>
    <name evidence="11" type="ORF">PHATRDRAFT_18199</name>
</gene>
<evidence type="ECO:0000256" key="6">
    <source>
        <dbReference type="ARBA" id="ARBA00038511"/>
    </source>
</evidence>
<evidence type="ECO:0000259" key="10">
    <source>
        <dbReference type="PROSITE" id="PS51194"/>
    </source>
</evidence>
<dbReference type="Pfam" id="PF00270">
    <property type="entry name" value="DEAD"/>
    <property type="match status" value="1"/>
</dbReference>
<keyword evidence="12" id="KW-1185">Reference proteome</keyword>
<dbReference type="RefSeq" id="XP_002177678.1">
    <property type="nucleotide sequence ID" value="XM_002177642.1"/>
</dbReference>
<dbReference type="PaxDb" id="2850-Phatr18199"/>
<keyword evidence="5 7" id="KW-0067">ATP-binding</keyword>
<feature type="region of interest" description="Disordered" evidence="8">
    <location>
        <begin position="405"/>
        <end position="431"/>
    </location>
</feature>
<dbReference type="InterPro" id="IPR001650">
    <property type="entry name" value="Helicase_C-like"/>
</dbReference>
<evidence type="ECO:0000256" key="5">
    <source>
        <dbReference type="ARBA" id="ARBA00022840"/>
    </source>
</evidence>
<keyword evidence="3 7" id="KW-0378">Hydrolase</keyword>
<organism evidence="11 12">
    <name type="scientific">Phaeodactylum tricornutum (strain CCAP 1055/1)</name>
    <dbReference type="NCBI Taxonomy" id="556484"/>
    <lineage>
        <taxon>Eukaryota</taxon>
        <taxon>Sar</taxon>
        <taxon>Stramenopiles</taxon>
        <taxon>Ochrophyta</taxon>
        <taxon>Bacillariophyta</taxon>
        <taxon>Bacillariophyceae</taxon>
        <taxon>Bacillariophycidae</taxon>
        <taxon>Naviculales</taxon>
        <taxon>Phaeodactylaceae</taxon>
        <taxon>Phaeodactylum</taxon>
    </lineage>
</organism>
<dbReference type="InterPro" id="IPR000629">
    <property type="entry name" value="RNA-helicase_DEAD-box_CS"/>
</dbReference>
<reference evidence="12" key="2">
    <citation type="submission" date="2008-08" db="EMBL/GenBank/DDBJ databases">
        <authorList>
            <consortium name="Diatom Consortium"/>
            <person name="Grigoriev I."/>
            <person name="Grimwood J."/>
            <person name="Kuo A."/>
            <person name="Otillar R.P."/>
            <person name="Salamov A."/>
            <person name="Detter J.C."/>
            <person name="Lindquist E."/>
            <person name="Shapiro H."/>
            <person name="Lucas S."/>
            <person name="Glavina del Rio T."/>
            <person name="Pitluck S."/>
            <person name="Rokhsar D."/>
            <person name="Bowler C."/>
        </authorList>
    </citation>
    <scope>GENOME REANNOTATION</scope>
    <source>
        <strain evidence="12">CCAP 1055/1</strain>
    </source>
</reference>
<dbReference type="InterPro" id="IPR056149">
    <property type="entry name" value="PRP5/DDX46/KHDC4_KH"/>
</dbReference>
<proteinExistence type="inferred from homology"/>
<evidence type="ECO:0000256" key="8">
    <source>
        <dbReference type="SAM" id="MobiDB-lite"/>
    </source>
</evidence>
<dbReference type="GeneID" id="7197215"/>
<protein>
    <recommendedName>
        <fullName evidence="1">RNA helicase</fullName>
        <ecNumber evidence="1">3.6.4.13</ecNumber>
    </recommendedName>
</protein>
<dbReference type="AlphaFoldDB" id="B7FSK1"/>
<dbReference type="PROSITE" id="PS51192">
    <property type="entry name" value="HELICASE_ATP_BIND_1"/>
    <property type="match status" value="1"/>
</dbReference>
<evidence type="ECO:0000256" key="7">
    <source>
        <dbReference type="RuleBase" id="RU000492"/>
    </source>
</evidence>
<keyword evidence="2 7" id="KW-0547">Nucleotide-binding</keyword>
<dbReference type="OrthoDB" id="196131at2759"/>
<comment type="similarity">
    <text evidence="6">Belongs to the DEAD box helicase family. DDX46/PRP5 subfamily.</text>
</comment>
<dbReference type="HOGENOM" id="CLU_003041_0_2_1"/>
<dbReference type="Proteomes" id="UP000000759">
    <property type="component" value="Chromosome 2"/>
</dbReference>
<accession>B7FSK1</accession>
<dbReference type="GO" id="GO:0003724">
    <property type="term" value="F:RNA helicase activity"/>
    <property type="evidence" value="ECO:0007669"/>
    <property type="project" value="UniProtKB-EC"/>
</dbReference>
<dbReference type="STRING" id="556484.B7FSK1"/>
<dbReference type="GO" id="GO:0003676">
    <property type="term" value="F:nucleic acid binding"/>
    <property type="evidence" value="ECO:0007669"/>
    <property type="project" value="InterPro"/>
</dbReference>
<dbReference type="CDD" id="cd18787">
    <property type="entry name" value="SF2_C_DEAD"/>
    <property type="match status" value="1"/>
</dbReference>
<reference evidence="11 12" key="1">
    <citation type="journal article" date="2008" name="Nature">
        <title>The Phaeodactylum genome reveals the evolutionary history of diatom genomes.</title>
        <authorList>
            <person name="Bowler C."/>
            <person name="Allen A.E."/>
            <person name="Badger J.H."/>
            <person name="Grimwood J."/>
            <person name="Jabbari K."/>
            <person name="Kuo A."/>
            <person name="Maheswari U."/>
            <person name="Martens C."/>
            <person name="Maumus F."/>
            <person name="Otillar R.P."/>
            <person name="Rayko E."/>
            <person name="Salamov A."/>
            <person name="Vandepoele K."/>
            <person name="Beszteri B."/>
            <person name="Gruber A."/>
            <person name="Heijde M."/>
            <person name="Katinka M."/>
            <person name="Mock T."/>
            <person name="Valentin K."/>
            <person name="Verret F."/>
            <person name="Berges J.A."/>
            <person name="Brownlee C."/>
            <person name="Cadoret J.P."/>
            <person name="Chiovitti A."/>
            <person name="Choi C.J."/>
            <person name="Coesel S."/>
            <person name="De Martino A."/>
            <person name="Detter J.C."/>
            <person name="Durkin C."/>
            <person name="Falciatore A."/>
            <person name="Fournet J."/>
            <person name="Haruta M."/>
            <person name="Huysman M.J."/>
            <person name="Jenkins B.D."/>
            <person name="Jiroutova K."/>
            <person name="Jorgensen R.E."/>
            <person name="Joubert Y."/>
            <person name="Kaplan A."/>
            <person name="Kroger N."/>
            <person name="Kroth P.G."/>
            <person name="La Roche J."/>
            <person name="Lindquist E."/>
            <person name="Lommer M."/>
            <person name="Martin-Jezequel V."/>
            <person name="Lopez P.J."/>
            <person name="Lucas S."/>
            <person name="Mangogna M."/>
            <person name="McGinnis K."/>
            <person name="Medlin L.K."/>
            <person name="Montsant A."/>
            <person name="Oudot-Le Secq M.P."/>
            <person name="Napoli C."/>
            <person name="Obornik M."/>
            <person name="Parker M.S."/>
            <person name="Petit J.L."/>
            <person name="Porcel B.M."/>
            <person name="Poulsen N."/>
            <person name="Robison M."/>
            <person name="Rychlewski L."/>
            <person name="Rynearson T.A."/>
            <person name="Schmutz J."/>
            <person name="Shapiro H."/>
            <person name="Siaut M."/>
            <person name="Stanley M."/>
            <person name="Sussman M.R."/>
            <person name="Taylor A.R."/>
            <person name="Vardi A."/>
            <person name="von Dassow P."/>
            <person name="Vyverman W."/>
            <person name="Willis A."/>
            <person name="Wyrwicz L.S."/>
            <person name="Rokhsar D.S."/>
            <person name="Weissenbach J."/>
            <person name="Armbrust E.V."/>
            <person name="Green B.R."/>
            <person name="Van de Peer Y."/>
            <person name="Grigoriev I.V."/>
        </authorList>
    </citation>
    <scope>NUCLEOTIDE SEQUENCE [LARGE SCALE GENOMIC DNA]</scope>
    <source>
        <strain evidence="11 12">CCAP 1055/1</strain>
    </source>
</reference>
<evidence type="ECO:0000313" key="11">
    <source>
        <dbReference type="EMBL" id="EEC50492.1"/>
    </source>
</evidence>
<dbReference type="InterPro" id="IPR014001">
    <property type="entry name" value="Helicase_ATP-bd"/>
</dbReference>
<dbReference type="GO" id="GO:0016787">
    <property type="term" value="F:hydrolase activity"/>
    <property type="evidence" value="ECO:0007669"/>
    <property type="project" value="UniProtKB-KW"/>
</dbReference>
<dbReference type="Pfam" id="PF23469">
    <property type="entry name" value="KH_12"/>
    <property type="match status" value="1"/>
</dbReference>
<evidence type="ECO:0000259" key="9">
    <source>
        <dbReference type="PROSITE" id="PS51192"/>
    </source>
</evidence>
<evidence type="ECO:0000313" key="12">
    <source>
        <dbReference type="Proteomes" id="UP000000759"/>
    </source>
</evidence>
<evidence type="ECO:0000256" key="3">
    <source>
        <dbReference type="ARBA" id="ARBA00022801"/>
    </source>
</evidence>
<keyword evidence="4 7" id="KW-0347">Helicase</keyword>
<feature type="domain" description="Helicase C-terminal" evidence="10">
    <location>
        <begin position="187"/>
        <end position="353"/>
    </location>
</feature>
<dbReference type="EC" id="3.6.4.13" evidence="1"/>
<dbReference type="KEGG" id="pti:PHATRDRAFT_18199"/>
<dbReference type="PANTHER" id="PTHR47958">
    <property type="entry name" value="ATP-DEPENDENT RNA HELICASE DBP3"/>
    <property type="match status" value="1"/>
</dbReference>
<feature type="domain" description="Helicase ATP-binding" evidence="9">
    <location>
        <begin position="1"/>
        <end position="176"/>
    </location>
</feature>